<evidence type="ECO:0000313" key="2">
    <source>
        <dbReference type="Proteomes" id="UP000295611"/>
    </source>
</evidence>
<protein>
    <submittedName>
        <fullName evidence="1">Glycosyltransferase involved in cell wall biosynthesis</fullName>
    </submittedName>
</protein>
<name>A0A4R7B2B5_9NEIS</name>
<dbReference type="AlphaFoldDB" id="A0A4R7B2B5"/>
<dbReference type="Proteomes" id="UP000295611">
    <property type="component" value="Unassembled WGS sequence"/>
</dbReference>
<dbReference type="GO" id="GO:0016740">
    <property type="term" value="F:transferase activity"/>
    <property type="evidence" value="ECO:0007669"/>
    <property type="project" value="UniProtKB-KW"/>
</dbReference>
<dbReference type="Gene3D" id="3.40.50.2000">
    <property type="entry name" value="Glycogen Phosphorylase B"/>
    <property type="match status" value="2"/>
</dbReference>
<proteinExistence type="predicted"/>
<keyword evidence="2" id="KW-1185">Reference proteome</keyword>
<dbReference type="CDD" id="cd03801">
    <property type="entry name" value="GT4_PimA-like"/>
    <property type="match status" value="1"/>
</dbReference>
<reference evidence="1 2" key="1">
    <citation type="submission" date="2019-03" db="EMBL/GenBank/DDBJ databases">
        <title>Genomic Encyclopedia of Type Strains, Phase III (KMG-III): the genomes of soil and plant-associated and newly described type strains.</title>
        <authorList>
            <person name="Whitman W."/>
        </authorList>
    </citation>
    <scope>NUCLEOTIDE SEQUENCE [LARGE SCALE GENOMIC DNA]</scope>
    <source>
        <strain evidence="1 2">CECT 8976</strain>
    </source>
</reference>
<dbReference type="PANTHER" id="PTHR12526">
    <property type="entry name" value="GLYCOSYLTRANSFERASE"/>
    <property type="match status" value="1"/>
</dbReference>
<dbReference type="RefSeq" id="WP_133682566.1">
    <property type="nucleotide sequence ID" value="NZ_SNZP01000012.1"/>
</dbReference>
<sequence>MKVLLLAEWLHHVGGCETFIAAVCQGLVEAGIDASVFVVAPPVHARWREALGERCVAAEEGADTLDALRVHIRHLKPDLVHAIPLEQTAFRFAALTDRPPLIGTEPSDGSDRCHWTSVYGPAMAAALPHFAGIHCFSSRAAENLRRWFGFDGQSKQLPPLCAFPVETPLWQRREPARRLVGWGRLSTEKGWTFLIESLAAIRRECGPLTLDLWGDGPLMPVLRDLVVSCGEREHVRLMGAYPNPFCLDQHNYDIALTPSFFEGLPYAFLEALWCGMPAIVTRVSGAPDLVAEGLLCRFVDPGDQRQLVDAVRGLYDSFASLANHAAARRAVVAEQCTAASVVPGMLDLYRRTLAA</sequence>
<gene>
    <name evidence="1" type="ORF">DFP86_112102</name>
</gene>
<keyword evidence="1" id="KW-0808">Transferase</keyword>
<comment type="caution">
    <text evidence="1">The sequence shown here is derived from an EMBL/GenBank/DDBJ whole genome shotgun (WGS) entry which is preliminary data.</text>
</comment>
<evidence type="ECO:0000313" key="1">
    <source>
        <dbReference type="EMBL" id="TDR73898.1"/>
    </source>
</evidence>
<dbReference type="SUPFAM" id="SSF53756">
    <property type="entry name" value="UDP-Glycosyltransferase/glycogen phosphorylase"/>
    <property type="match status" value="1"/>
</dbReference>
<organism evidence="1 2">
    <name type="scientific">Paludibacterium purpuratum</name>
    <dbReference type="NCBI Taxonomy" id="1144873"/>
    <lineage>
        <taxon>Bacteria</taxon>
        <taxon>Pseudomonadati</taxon>
        <taxon>Pseudomonadota</taxon>
        <taxon>Betaproteobacteria</taxon>
        <taxon>Neisseriales</taxon>
        <taxon>Chromobacteriaceae</taxon>
        <taxon>Paludibacterium</taxon>
    </lineage>
</organism>
<dbReference type="OrthoDB" id="9813211at2"/>
<accession>A0A4R7B2B5</accession>
<dbReference type="Pfam" id="PF13692">
    <property type="entry name" value="Glyco_trans_1_4"/>
    <property type="match status" value="1"/>
</dbReference>
<dbReference type="EMBL" id="SNZP01000012">
    <property type="protein sequence ID" value="TDR73898.1"/>
    <property type="molecule type" value="Genomic_DNA"/>
</dbReference>